<dbReference type="EMBL" id="FNRT01000002">
    <property type="protein sequence ID" value="SEC42851.1"/>
    <property type="molecule type" value="Genomic_DNA"/>
</dbReference>
<protein>
    <submittedName>
        <fullName evidence="2">Uncharacterized protein</fullName>
    </submittedName>
</protein>
<feature type="signal peptide" evidence="1">
    <location>
        <begin position="1"/>
        <end position="26"/>
    </location>
</feature>
<keyword evidence="3" id="KW-1185">Reference proteome</keyword>
<feature type="chain" id="PRO_5011558916" evidence="1">
    <location>
        <begin position="27"/>
        <end position="156"/>
    </location>
</feature>
<name>A0A1H4SGA0_9ACTN</name>
<dbReference type="STRING" id="402596.SAMN04489844_2277"/>
<dbReference type="AlphaFoldDB" id="A0A1H4SGA0"/>
<organism evidence="2 3">
    <name type="scientific">Nocardioides exalbidus</name>
    <dbReference type="NCBI Taxonomy" id="402596"/>
    <lineage>
        <taxon>Bacteria</taxon>
        <taxon>Bacillati</taxon>
        <taxon>Actinomycetota</taxon>
        <taxon>Actinomycetes</taxon>
        <taxon>Propionibacteriales</taxon>
        <taxon>Nocardioidaceae</taxon>
        <taxon>Nocardioides</taxon>
    </lineage>
</organism>
<reference evidence="3" key="1">
    <citation type="submission" date="2016-10" db="EMBL/GenBank/DDBJ databases">
        <authorList>
            <person name="Varghese N."/>
            <person name="Submissions S."/>
        </authorList>
    </citation>
    <scope>NUCLEOTIDE SEQUENCE [LARGE SCALE GENOMIC DNA]</scope>
    <source>
        <strain evidence="3">DSM 22017</strain>
    </source>
</reference>
<dbReference type="InterPro" id="IPR046172">
    <property type="entry name" value="DUF6174"/>
</dbReference>
<gene>
    <name evidence="2" type="ORF">SAMN04489844_2277</name>
</gene>
<evidence type="ECO:0000313" key="3">
    <source>
        <dbReference type="Proteomes" id="UP000198742"/>
    </source>
</evidence>
<sequence length="156" mass="17108">MTSMKRTSLVVLLAAVVGAGAAPAYAVTDPQPVQPFVPGANDDPALDRAWQRWQARDVDDYVITVRTSCYCRPAPAVRTVVRDDEIVRVTKGRRDVGPVLGYSMDEMFTRIREAQGTADAVDVDYTRRGVPTSITVDRIAGAADDELYYTVSLSRL</sequence>
<keyword evidence="1" id="KW-0732">Signal</keyword>
<evidence type="ECO:0000256" key="1">
    <source>
        <dbReference type="SAM" id="SignalP"/>
    </source>
</evidence>
<accession>A0A1H4SGA0</accession>
<evidence type="ECO:0000313" key="2">
    <source>
        <dbReference type="EMBL" id="SEC42851.1"/>
    </source>
</evidence>
<proteinExistence type="predicted"/>
<dbReference type="Proteomes" id="UP000198742">
    <property type="component" value="Unassembled WGS sequence"/>
</dbReference>
<dbReference type="Pfam" id="PF19671">
    <property type="entry name" value="DUF6174"/>
    <property type="match status" value="1"/>
</dbReference>